<evidence type="ECO:0000313" key="3">
    <source>
        <dbReference type="EMBL" id="OTP65988.1"/>
    </source>
</evidence>
<dbReference type="Proteomes" id="UP000195221">
    <property type="component" value="Unassembled WGS sequence"/>
</dbReference>
<keyword evidence="1" id="KW-0732">Signal</keyword>
<dbReference type="Gene3D" id="3.40.190.10">
    <property type="entry name" value="Periplasmic binding protein-like II"/>
    <property type="match status" value="2"/>
</dbReference>
<gene>
    <name evidence="3" type="ORF">PAMC26577_38535</name>
</gene>
<feature type="domain" description="SsuA/THI5-like" evidence="2">
    <location>
        <begin position="49"/>
        <end position="253"/>
    </location>
</feature>
<proteinExistence type="predicted"/>
<feature type="signal peptide" evidence="1">
    <location>
        <begin position="1"/>
        <end position="32"/>
    </location>
</feature>
<reference evidence="3 4" key="1">
    <citation type="submission" date="2017-03" db="EMBL/GenBank/DDBJ databases">
        <title>Genome analysis of strain PAMC 26577.</title>
        <authorList>
            <person name="Oh H.-M."/>
            <person name="Yang J.-A."/>
        </authorList>
    </citation>
    <scope>NUCLEOTIDE SEQUENCE [LARGE SCALE GENOMIC DNA]</scope>
    <source>
        <strain evidence="3 4">PAMC 26577</strain>
    </source>
</reference>
<evidence type="ECO:0000259" key="2">
    <source>
        <dbReference type="Pfam" id="PF09084"/>
    </source>
</evidence>
<dbReference type="PANTHER" id="PTHR31528">
    <property type="entry name" value="4-AMINO-5-HYDROXYMETHYL-2-METHYLPYRIMIDINE PHOSPHATE SYNTHASE THI11-RELATED"/>
    <property type="match status" value="1"/>
</dbReference>
<dbReference type="Pfam" id="PF09084">
    <property type="entry name" value="NMT1"/>
    <property type="match status" value="1"/>
</dbReference>
<dbReference type="InterPro" id="IPR015168">
    <property type="entry name" value="SsuA/THI5"/>
</dbReference>
<organism evidence="3 4">
    <name type="scientific">Caballeronia sordidicola</name>
    <name type="common">Burkholderia sordidicola</name>
    <dbReference type="NCBI Taxonomy" id="196367"/>
    <lineage>
        <taxon>Bacteria</taxon>
        <taxon>Pseudomonadati</taxon>
        <taxon>Pseudomonadota</taxon>
        <taxon>Betaproteobacteria</taxon>
        <taxon>Burkholderiales</taxon>
        <taxon>Burkholderiaceae</taxon>
        <taxon>Caballeronia</taxon>
    </lineage>
</organism>
<evidence type="ECO:0000313" key="4">
    <source>
        <dbReference type="Proteomes" id="UP000195221"/>
    </source>
</evidence>
<feature type="chain" id="PRO_5013107369" evidence="1">
    <location>
        <begin position="33"/>
        <end position="330"/>
    </location>
</feature>
<protein>
    <submittedName>
        <fullName evidence="3">ABC transporter substrate-binding protein</fullName>
    </submittedName>
</protein>
<dbReference type="GO" id="GO:0009228">
    <property type="term" value="P:thiamine biosynthetic process"/>
    <property type="evidence" value="ECO:0007669"/>
    <property type="project" value="InterPro"/>
</dbReference>
<dbReference type="SUPFAM" id="SSF53850">
    <property type="entry name" value="Periplasmic binding protein-like II"/>
    <property type="match status" value="1"/>
</dbReference>
<dbReference type="RefSeq" id="WP_062174244.1">
    <property type="nucleotide sequence ID" value="NZ_NBTZ01000168.1"/>
</dbReference>
<comment type="caution">
    <text evidence="3">The sequence shown here is derived from an EMBL/GenBank/DDBJ whole genome shotgun (WGS) entry which is preliminary data.</text>
</comment>
<accession>A0A2C9XUP1</accession>
<name>A0A2C9XUP1_CABSO</name>
<evidence type="ECO:0000256" key="1">
    <source>
        <dbReference type="SAM" id="SignalP"/>
    </source>
</evidence>
<dbReference type="PANTHER" id="PTHR31528:SF3">
    <property type="entry name" value="THIAMINE BIOSYNTHESIS PROTEIN HI_0357-RELATED"/>
    <property type="match status" value="1"/>
</dbReference>
<dbReference type="AlphaFoldDB" id="A0A2C9XUP1"/>
<dbReference type="EMBL" id="NBTZ01000168">
    <property type="protein sequence ID" value="OTP65988.1"/>
    <property type="molecule type" value="Genomic_DNA"/>
</dbReference>
<sequence>MKPATFRLRTRSTIRKFVVAMCLASLLEPAIAEEKKVVVSEAFQALHYLPLYVAINKGFFTEQGLSVTKLMTGTPSNALSAVISGSADFAIVGPEWAAVAAEKGAAVEVVSNLANGAGAWVATSADFEYDGPKSLKDQRVVTGMMPTTSTSLFIKMLRENGMQPSDVHMLQVPIGSEIGPMLAAQVKVGVFYEPGLEQVVAGGQKVVVSFAKLNKEYLFAAVTARKNVDPEVGRRFVAGMQKAFLYMAASPQEVKLLARKEFPTISPEIVDAAISRMLADGVFSKSVAISHDSLRSAMQTQIDLGNLKQQPVYDALIDHRFIDAAVKEVH</sequence>
<dbReference type="InterPro" id="IPR027939">
    <property type="entry name" value="NMT1/THI5"/>
</dbReference>